<dbReference type="InterPro" id="IPR036890">
    <property type="entry name" value="HATPase_C_sf"/>
</dbReference>
<dbReference type="PANTHER" id="PTHR24421">
    <property type="entry name" value="NITRATE/NITRITE SENSOR PROTEIN NARX-RELATED"/>
    <property type="match status" value="1"/>
</dbReference>
<evidence type="ECO:0000256" key="1">
    <source>
        <dbReference type="ARBA" id="ARBA00022679"/>
    </source>
</evidence>
<dbReference type="InterPro" id="IPR003594">
    <property type="entry name" value="HATPase_dom"/>
</dbReference>
<evidence type="ECO:0000259" key="6">
    <source>
        <dbReference type="SMART" id="SM00387"/>
    </source>
</evidence>
<feature type="compositionally biased region" description="Gly residues" evidence="4">
    <location>
        <begin position="21"/>
        <end position="31"/>
    </location>
</feature>
<dbReference type="CDD" id="cd16917">
    <property type="entry name" value="HATPase_UhpB-NarQ-NarX-like"/>
    <property type="match status" value="1"/>
</dbReference>
<dbReference type="GO" id="GO:0046983">
    <property type="term" value="F:protein dimerization activity"/>
    <property type="evidence" value="ECO:0007669"/>
    <property type="project" value="InterPro"/>
</dbReference>
<evidence type="ECO:0000313" key="7">
    <source>
        <dbReference type="EMBL" id="NEK86119.1"/>
    </source>
</evidence>
<keyword evidence="3" id="KW-0902">Two-component regulatory system</keyword>
<organism evidence="7 8">
    <name type="scientific">Blastococcus saxobsidens</name>
    <dbReference type="NCBI Taxonomy" id="138336"/>
    <lineage>
        <taxon>Bacteria</taxon>
        <taxon>Bacillati</taxon>
        <taxon>Actinomycetota</taxon>
        <taxon>Actinomycetes</taxon>
        <taxon>Geodermatophilales</taxon>
        <taxon>Geodermatophilaceae</taxon>
        <taxon>Blastococcus</taxon>
    </lineage>
</organism>
<dbReference type="Gene3D" id="3.30.565.10">
    <property type="entry name" value="Histidine kinase-like ATPase, C-terminal domain"/>
    <property type="match status" value="1"/>
</dbReference>
<gene>
    <name evidence="7" type="ORF">GCU60_10160</name>
</gene>
<keyword evidence="1" id="KW-0808">Transferase</keyword>
<evidence type="ECO:0000256" key="4">
    <source>
        <dbReference type="SAM" id="MobiDB-lite"/>
    </source>
</evidence>
<dbReference type="InterPro" id="IPR003018">
    <property type="entry name" value="GAF"/>
</dbReference>
<proteinExistence type="predicted"/>
<dbReference type="InterPro" id="IPR029016">
    <property type="entry name" value="GAF-like_dom_sf"/>
</dbReference>
<dbReference type="Proteomes" id="UP000479241">
    <property type="component" value="Unassembled WGS sequence"/>
</dbReference>
<dbReference type="Pfam" id="PF13185">
    <property type="entry name" value="GAF_2"/>
    <property type="match status" value="1"/>
</dbReference>
<dbReference type="Gene3D" id="1.20.5.1930">
    <property type="match status" value="1"/>
</dbReference>
<comment type="caution">
    <text evidence="7">The sequence shown here is derived from an EMBL/GenBank/DDBJ whole genome shotgun (WGS) entry which is preliminary data.</text>
</comment>
<evidence type="ECO:0000256" key="3">
    <source>
        <dbReference type="ARBA" id="ARBA00023012"/>
    </source>
</evidence>
<dbReference type="InterPro" id="IPR011712">
    <property type="entry name" value="Sig_transdc_His_kin_sub3_dim/P"/>
</dbReference>
<dbReference type="InterPro" id="IPR050482">
    <property type="entry name" value="Sensor_HK_TwoCompSys"/>
</dbReference>
<dbReference type="AlphaFoldDB" id="A0A6L9W2Y3"/>
<dbReference type="SUPFAM" id="SSF55781">
    <property type="entry name" value="GAF domain-like"/>
    <property type="match status" value="2"/>
</dbReference>
<dbReference type="SMART" id="SM00387">
    <property type="entry name" value="HATPase_c"/>
    <property type="match status" value="1"/>
</dbReference>
<dbReference type="EMBL" id="JAAGWG010000012">
    <property type="protein sequence ID" value="NEK86119.1"/>
    <property type="molecule type" value="Genomic_DNA"/>
</dbReference>
<dbReference type="SMART" id="SM00065">
    <property type="entry name" value="GAF"/>
    <property type="match status" value="2"/>
</dbReference>
<feature type="region of interest" description="Disordered" evidence="4">
    <location>
        <begin position="1"/>
        <end position="62"/>
    </location>
</feature>
<sequence>MPHPSDGRRWILRPRPRLPPSGGGRDGGALHGGPFDPGTRLGGAAPWAHRFPHPRRRPYGRAVTPPEPGVPVSDDAAALTVAVLAAASGSQLEATLRAIVEAAVDHVGARYGALGVLSPDGRGLDRFVTVGMDAADRERIGRPPTGEGLLRVLVEDPAPLRLTDLRDHPAAVGFPPGHPPMRSFLGVPVRLRDSVFGNLYLTDKRTGGPFSASDLEVAQALAAVAGLAIENARLLERAEQLRAWSQAGTEIAAALLSGTPADQVLRAAAVRVAELAGADAVGVLVPLPEDEETLAITASVGPLTDDWEGVHLPLGSTRLGTAHRSGVPTLLEDAARPVPGTSPPEVIGELNGRYGPALYLPLGGPSRRTTLVAVRLRERPPFDGGVLELAEAFAAQATVAIELVRSQERERRLQVQADRDRIARDLHDHVVQRIFATALALDRIGRSLEETSPAEAARIAERVDELDGTITRIRESIFELHLADDTSPAAVRRRLAEVVRSVTEGHGLRPSLRVHDQVEELPAELVADVVAVVRELVTNVVRHAGATRVTVTVAVDGGVRVVVTDDGAGLPPVTARSGLANLADRAERRGGRLTAAAAASGTEVAWAVPLHG</sequence>
<feature type="compositionally biased region" description="Basic residues" evidence="4">
    <location>
        <begin position="50"/>
        <end position="59"/>
    </location>
</feature>
<feature type="domain" description="Histidine kinase/HSP90-like ATPase" evidence="6">
    <location>
        <begin position="524"/>
        <end position="612"/>
    </location>
</feature>
<feature type="domain" description="GAF" evidence="5">
    <location>
        <begin position="260"/>
        <end position="411"/>
    </location>
</feature>
<dbReference type="SUPFAM" id="SSF55874">
    <property type="entry name" value="ATPase domain of HSP90 chaperone/DNA topoisomerase II/histidine kinase"/>
    <property type="match status" value="1"/>
</dbReference>
<reference evidence="7 8" key="1">
    <citation type="submission" date="2019-12" db="EMBL/GenBank/DDBJ databases">
        <title>the WGS of Blastococcus saxobsidens 67B17.</title>
        <authorList>
            <person name="Jiang Z."/>
        </authorList>
    </citation>
    <scope>NUCLEOTIDE SEQUENCE [LARGE SCALE GENOMIC DNA]</scope>
    <source>
        <strain evidence="7 8">67B17</strain>
    </source>
</reference>
<evidence type="ECO:0000313" key="8">
    <source>
        <dbReference type="Proteomes" id="UP000479241"/>
    </source>
</evidence>
<dbReference type="Pfam" id="PF07730">
    <property type="entry name" value="HisKA_3"/>
    <property type="match status" value="1"/>
</dbReference>
<dbReference type="Gene3D" id="3.30.450.40">
    <property type="match status" value="2"/>
</dbReference>
<keyword evidence="2" id="KW-0418">Kinase</keyword>
<feature type="domain" description="GAF" evidence="5">
    <location>
        <begin position="91"/>
        <end position="239"/>
    </location>
</feature>
<name>A0A6L9W2Y3_9ACTN</name>
<evidence type="ECO:0000259" key="5">
    <source>
        <dbReference type="SMART" id="SM00065"/>
    </source>
</evidence>
<evidence type="ECO:0000256" key="2">
    <source>
        <dbReference type="ARBA" id="ARBA00022777"/>
    </source>
</evidence>
<dbReference type="GO" id="GO:0016020">
    <property type="term" value="C:membrane"/>
    <property type="evidence" value="ECO:0007669"/>
    <property type="project" value="InterPro"/>
</dbReference>
<protein>
    <submittedName>
        <fullName evidence="7">GAF domain-containing protein</fullName>
    </submittedName>
</protein>
<dbReference type="PANTHER" id="PTHR24421:SF56">
    <property type="entry name" value="OXYGEN SENSOR HISTIDINE KINASE RESPONSE REGULATOR DOST"/>
    <property type="match status" value="1"/>
</dbReference>
<accession>A0A6L9W2Y3</accession>
<dbReference type="GO" id="GO:0000155">
    <property type="term" value="F:phosphorelay sensor kinase activity"/>
    <property type="evidence" value="ECO:0007669"/>
    <property type="project" value="InterPro"/>
</dbReference>
<dbReference type="Pfam" id="PF02518">
    <property type="entry name" value="HATPase_c"/>
    <property type="match status" value="1"/>
</dbReference>